<dbReference type="eggNOG" id="KOG3043">
    <property type="taxonomic scope" value="Eukaryota"/>
</dbReference>
<dbReference type="InParanoid" id="F4RJC2"/>
<dbReference type="InterPro" id="IPR029058">
    <property type="entry name" value="AB_hydrolase_fold"/>
</dbReference>
<evidence type="ECO:0000259" key="1">
    <source>
        <dbReference type="Pfam" id="PF01738"/>
    </source>
</evidence>
<dbReference type="PANTHER" id="PTHR17630:SF44">
    <property type="entry name" value="PROTEIN AIM2"/>
    <property type="match status" value="1"/>
</dbReference>
<dbReference type="AlphaFoldDB" id="F4RJC2"/>
<dbReference type="EMBL" id="GL883104">
    <property type="protein sequence ID" value="EGG07521.1"/>
    <property type="molecule type" value="Genomic_DNA"/>
</dbReference>
<evidence type="ECO:0000313" key="2">
    <source>
        <dbReference type="EMBL" id="EGG07521.1"/>
    </source>
</evidence>
<dbReference type="PANTHER" id="PTHR17630">
    <property type="entry name" value="DIENELACTONE HYDROLASE"/>
    <property type="match status" value="1"/>
</dbReference>
<dbReference type="Pfam" id="PF01738">
    <property type="entry name" value="DLH"/>
    <property type="match status" value="1"/>
</dbReference>
<dbReference type="OrthoDB" id="17560at2759"/>
<dbReference type="RefSeq" id="XP_007409428.1">
    <property type="nucleotide sequence ID" value="XM_007409366.1"/>
</dbReference>
<reference evidence="3" key="1">
    <citation type="journal article" date="2011" name="Proc. Natl. Acad. Sci. U.S.A.">
        <title>Obligate biotrophy features unraveled by the genomic analysis of rust fungi.</title>
        <authorList>
            <person name="Duplessis S."/>
            <person name="Cuomo C.A."/>
            <person name="Lin Y.-C."/>
            <person name="Aerts A."/>
            <person name="Tisserant E."/>
            <person name="Veneault-Fourrey C."/>
            <person name="Joly D.L."/>
            <person name="Hacquard S."/>
            <person name="Amselem J."/>
            <person name="Cantarel B.L."/>
            <person name="Chiu R."/>
            <person name="Coutinho P.M."/>
            <person name="Feau N."/>
            <person name="Field M."/>
            <person name="Frey P."/>
            <person name="Gelhaye E."/>
            <person name="Goldberg J."/>
            <person name="Grabherr M.G."/>
            <person name="Kodira C.D."/>
            <person name="Kohler A."/>
            <person name="Kuees U."/>
            <person name="Lindquist E.A."/>
            <person name="Lucas S.M."/>
            <person name="Mago R."/>
            <person name="Mauceli E."/>
            <person name="Morin E."/>
            <person name="Murat C."/>
            <person name="Pangilinan J.L."/>
            <person name="Park R."/>
            <person name="Pearson M."/>
            <person name="Quesneville H."/>
            <person name="Rouhier N."/>
            <person name="Sakthikumar S."/>
            <person name="Salamov A.A."/>
            <person name="Schmutz J."/>
            <person name="Selles B."/>
            <person name="Shapiro H."/>
            <person name="Tanguay P."/>
            <person name="Tuskan G.A."/>
            <person name="Henrissat B."/>
            <person name="Van de Peer Y."/>
            <person name="Rouze P."/>
            <person name="Ellis J.G."/>
            <person name="Dodds P.N."/>
            <person name="Schein J.E."/>
            <person name="Zhong S."/>
            <person name="Hamelin R.C."/>
            <person name="Grigoriev I.V."/>
            <person name="Szabo L.J."/>
            <person name="Martin F."/>
        </authorList>
    </citation>
    <scope>NUCLEOTIDE SEQUENCE [LARGE SCALE GENOMIC DNA]</scope>
    <source>
        <strain evidence="3">98AG31 / pathotype 3-4-7</strain>
    </source>
</reference>
<dbReference type="GeneID" id="18932585"/>
<dbReference type="KEGG" id="mlr:MELLADRAFT_74676"/>
<sequence>MACDDQCLSGVIHQGEALGKFETLNDVKVYSFTPSDAHPHKAILVLPDVFGVELKNVQMITDQLAKKVGVSAYLIDYLNGDPIPEDGMNGGTNFSVPDWFKKHGPEQTRPPLDKAIEALKAKGFTDFAAVGYCFGGKYVFNLAQENGLKVGATSHPSLLENPKDIEKLLKSSHAPILINSCETDGQFPIEFQRVTDEILGDGKYKPGYKRNYYPGASHGFGCRADLDNPSEKKAFNESTDEIISWFKTHLMTSTK</sequence>
<dbReference type="VEuPathDB" id="FungiDB:MELLADRAFT_74676"/>
<organism evidence="3">
    <name type="scientific">Melampsora larici-populina (strain 98AG31 / pathotype 3-4-7)</name>
    <name type="common">Poplar leaf rust fungus</name>
    <dbReference type="NCBI Taxonomy" id="747676"/>
    <lineage>
        <taxon>Eukaryota</taxon>
        <taxon>Fungi</taxon>
        <taxon>Dikarya</taxon>
        <taxon>Basidiomycota</taxon>
        <taxon>Pucciniomycotina</taxon>
        <taxon>Pucciniomycetes</taxon>
        <taxon>Pucciniales</taxon>
        <taxon>Melampsoraceae</taxon>
        <taxon>Melampsora</taxon>
    </lineage>
</organism>
<proteinExistence type="predicted"/>
<feature type="domain" description="Dienelactone hydrolase" evidence="1">
    <location>
        <begin position="28"/>
        <end position="249"/>
    </location>
</feature>
<gene>
    <name evidence="2" type="ORF">MELLADRAFT_74676</name>
</gene>
<name>F4RJC2_MELLP</name>
<dbReference type="FunCoup" id="F4RJC2">
    <property type="interactions" value="19"/>
</dbReference>
<keyword evidence="3" id="KW-1185">Reference proteome</keyword>
<evidence type="ECO:0000313" key="3">
    <source>
        <dbReference type="Proteomes" id="UP000001072"/>
    </source>
</evidence>
<protein>
    <recommendedName>
        <fullName evidence="1">Dienelactone hydrolase domain-containing protein</fullName>
    </recommendedName>
</protein>
<dbReference type="HOGENOM" id="CLU_054590_2_2_1"/>
<dbReference type="SUPFAM" id="SSF53474">
    <property type="entry name" value="alpha/beta-Hydrolases"/>
    <property type="match status" value="1"/>
</dbReference>
<dbReference type="Proteomes" id="UP000001072">
    <property type="component" value="Unassembled WGS sequence"/>
</dbReference>
<dbReference type="Gene3D" id="3.40.50.1820">
    <property type="entry name" value="alpha/beta hydrolase"/>
    <property type="match status" value="1"/>
</dbReference>
<dbReference type="InterPro" id="IPR002925">
    <property type="entry name" value="Dienelactn_hydro"/>
</dbReference>
<accession>F4RJC2</accession>
<dbReference type="STRING" id="747676.F4RJC2"/>
<dbReference type="GO" id="GO:0016787">
    <property type="term" value="F:hydrolase activity"/>
    <property type="evidence" value="ECO:0007669"/>
    <property type="project" value="InterPro"/>
</dbReference>